<dbReference type="Proteomes" id="UP000011682">
    <property type="component" value="Unassembled WGS sequence"/>
</dbReference>
<dbReference type="InterPro" id="IPR023346">
    <property type="entry name" value="Lysozyme-like_dom_sf"/>
</dbReference>
<protein>
    <recommendedName>
        <fullName evidence="3">EF-hand domain-containing protein</fullName>
    </recommendedName>
</protein>
<sequence>MLISYPLLSASQRNASEQARLQHMLNQTRSDEGIYPVTVGNRWHGGIHLEPESENEPIRAIADGEVIAYRVAADVETYAQAQDSVGARSPQQEQDRFDTSFVLLKHTTNSGENTRVVFYSLYMHLRSRGQLTAAQLAQLPAFLRNSTPGPNAVSAPANTRVWRKEVLGFAGVLYGQRRVHFEIFATDSDFSEFWRDRTTIAQGGHGSDDVFGDMHFIIPADRTFAARHPQAVAPHRINLGGNVFYNHLPVGQAGQNTGQALHVVVNLSEGRRTATTFRVLADGRREQLGQPVVQDDYEHELYRLASALYVGCVSAGFEYLRFGRVLGPDRTTRTENWQLIRYSDTAMGYINLAAAANNVSVLSDADFALHWQRLDEGQTARTSDGICDVPTLLNLIGQPPDTNNDGEIDKNEFANHASREDIAETLRFLICKHPSEWDASDLATRYARQREAGGPLQEQSDWDQFEAHVNRMAFWSQTPLATDRSTWHFHPLQFIHHYRKCLWLNESEAVQCLPRSFVAEDHRSRTIYRSTIGYGTARTRINNILADLNKMMRKHAITSTHRISCFLANAIVESQYLNQYYEGGRGAGHTYADWYGRGIIQLTHMDGYLRYFEWRGRQINNAQQNIVWRDAVETNNYDRTESAGYWWSKNRANRTCGSPQPNVQWSISICNNFDFRQHRCTSAMVTETHLSNPALDLVGRHVNTGSPTTTNRMNGLPERRDVFTNVQAVVTDTLYPDAQGTDSLAFPSFMTRQIR</sequence>
<name>S9QU80_CYSF2</name>
<evidence type="ECO:0008006" key="3">
    <source>
        <dbReference type="Google" id="ProtNLM"/>
    </source>
</evidence>
<dbReference type="InterPro" id="IPR011055">
    <property type="entry name" value="Dup_hybrid_motif"/>
</dbReference>
<dbReference type="AlphaFoldDB" id="S9QU80"/>
<accession>S9QU80</accession>
<comment type="caution">
    <text evidence="1">The sequence shown here is derived from an EMBL/GenBank/DDBJ whole genome shotgun (WGS) entry which is preliminary data.</text>
</comment>
<keyword evidence="2" id="KW-1185">Reference proteome</keyword>
<dbReference type="Gene3D" id="2.70.70.10">
    <property type="entry name" value="Glucose Permease (Domain IIA)"/>
    <property type="match status" value="1"/>
</dbReference>
<evidence type="ECO:0000313" key="2">
    <source>
        <dbReference type="Proteomes" id="UP000011682"/>
    </source>
</evidence>
<evidence type="ECO:0000313" key="1">
    <source>
        <dbReference type="EMBL" id="EPX60188.1"/>
    </source>
</evidence>
<organism evidence="1 2">
    <name type="scientific">Cystobacter fuscus (strain ATCC 25194 / DSM 2262 / NBRC 100088 / M29)</name>
    <dbReference type="NCBI Taxonomy" id="1242864"/>
    <lineage>
        <taxon>Bacteria</taxon>
        <taxon>Pseudomonadati</taxon>
        <taxon>Myxococcota</taxon>
        <taxon>Myxococcia</taxon>
        <taxon>Myxococcales</taxon>
        <taxon>Cystobacterineae</taxon>
        <taxon>Archangiaceae</taxon>
        <taxon>Cystobacter</taxon>
    </lineage>
</organism>
<gene>
    <name evidence="1" type="ORF">D187_002274</name>
</gene>
<dbReference type="SUPFAM" id="SSF53955">
    <property type="entry name" value="Lysozyme-like"/>
    <property type="match status" value="1"/>
</dbReference>
<proteinExistence type="predicted"/>
<dbReference type="InterPro" id="IPR018247">
    <property type="entry name" value="EF_Hand_1_Ca_BS"/>
</dbReference>
<reference evidence="1" key="1">
    <citation type="submission" date="2013-05" db="EMBL/GenBank/DDBJ databases">
        <title>Genome assembly of Cystobacter fuscus DSM 2262.</title>
        <authorList>
            <person name="Sharma G."/>
            <person name="Khatri I."/>
            <person name="Kaur C."/>
            <person name="Mayilraj S."/>
            <person name="Subramanian S."/>
        </authorList>
    </citation>
    <scope>NUCLEOTIDE SEQUENCE [LARGE SCALE GENOMIC DNA]</scope>
    <source>
        <strain evidence="1">DSM 2262</strain>
    </source>
</reference>
<dbReference type="eggNOG" id="COG3209">
    <property type="taxonomic scope" value="Bacteria"/>
</dbReference>
<dbReference type="EMBL" id="ANAH02000014">
    <property type="protein sequence ID" value="EPX60188.1"/>
    <property type="molecule type" value="Genomic_DNA"/>
</dbReference>
<dbReference type="OrthoDB" id="5514772at2"/>
<dbReference type="PROSITE" id="PS00018">
    <property type="entry name" value="EF_HAND_1"/>
    <property type="match status" value="1"/>
</dbReference>
<dbReference type="Gene3D" id="1.10.530.10">
    <property type="match status" value="1"/>
</dbReference>
<dbReference type="RefSeq" id="WP_002621702.1">
    <property type="nucleotide sequence ID" value="NZ_ANAH02000014.1"/>
</dbReference>